<dbReference type="RefSeq" id="WP_067449372.1">
    <property type="nucleotide sequence ID" value="NZ_SMFR01000001.1"/>
</dbReference>
<dbReference type="InterPro" id="IPR029058">
    <property type="entry name" value="AB_hydrolase_fold"/>
</dbReference>
<dbReference type="Pfam" id="PF00756">
    <property type="entry name" value="Esterase"/>
    <property type="match status" value="1"/>
</dbReference>
<feature type="transmembrane region" description="Helical" evidence="1">
    <location>
        <begin position="14"/>
        <end position="32"/>
    </location>
</feature>
<keyword evidence="1" id="KW-0812">Transmembrane</keyword>
<accession>A0A4R1FVP1</accession>
<keyword evidence="3" id="KW-1185">Reference proteome</keyword>
<dbReference type="Proteomes" id="UP000294856">
    <property type="component" value="Unassembled WGS sequence"/>
</dbReference>
<keyword evidence="1" id="KW-0472">Membrane</keyword>
<dbReference type="AlphaFoldDB" id="A0A4R1FVP1"/>
<dbReference type="GO" id="GO:0016747">
    <property type="term" value="F:acyltransferase activity, transferring groups other than amino-acyl groups"/>
    <property type="evidence" value="ECO:0007669"/>
    <property type="project" value="TreeGrafter"/>
</dbReference>
<dbReference type="InterPro" id="IPR050583">
    <property type="entry name" value="Mycobacterial_A85_antigen"/>
</dbReference>
<sequence>MSSFPESSLVSGPLPWVVTGLGGFGLLVLIGARPIAGRLVLACCGGATATVMSGYLVVERWWRPFPDPVPRTVYAWAGIAIWAFGLLLVQLRRSRGWRGRLGGGIAIVTVLAMVAVQVNLVFAAYPTVEDAFGISKGNRISYALLPGPRAQVVTGSPLTTAWQAPPGLLAHGRVLRAAIPGTQSGFDARAAEIYVPPAYFTDPRPLLPVLVLLSGQPGSPIDWFHGGRLAATMDAFAATHHGLSPVTVVADATGGTWRNPLCMDSRLGNVSTYLAVDVPAWITRQLQVDPNKQRWAIGGMSYGGTCALQMATNHPQIYPTFMDLSGDPEPTLGDRAHTIDAAYGGDTAAFDRVSPERLLRTRRYPGTAGIFVVGTDDQPGLQAQRTVAAAAQTAGMSIKTRELPGGHSWSVWSVGLRIAMDWLARRLELIGGQ</sequence>
<evidence type="ECO:0000313" key="2">
    <source>
        <dbReference type="EMBL" id="TCJ99456.1"/>
    </source>
</evidence>
<comment type="caution">
    <text evidence="2">The sequence shown here is derived from an EMBL/GenBank/DDBJ whole genome shotgun (WGS) entry which is preliminary data.</text>
</comment>
<feature type="transmembrane region" description="Helical" evidence="1">
    <location>
        <begin position="73"/>
        <end position="91"/>
    </location>
</feature>
<organism evidence="2 3">
    <name type="scientific">Nocardia alba</name>
    <dbReference type="NCBI Taxonomy" id="225051"/>
    <lineage>
        <taxon>Bacteria</taxon>
        <taxon>Bacillati</taxon>
        <taxon>Actinomycetota</taxon>
        <taxon>Actinomycetes</taxon>
        <taxon>Mycobacteriales</taxon>
        <taxon>Nocardiaceae</taxon>
        <taxon>Nocardia</taxon>
    </lineage>
</organism>
<protein>
    <submittedName>
        <fullName evidence="2">S-formylglutathione hydrolase FrmB</fullName>
    </submittedName>
</protein>
<dbReference type="Gene3D" id="3.40.50.1820">
    <property type="entry name" value="alpha/beta hydrolase"/>
    <property type="match status" value="1"/>
</dbReference>
<proteinExistence type="predicted"/>
<feature type="transmembrane region" description="Helical" evidence="1">
    <location>
        <begin position="103"/>
        <end position="125"/>
    </location>
</feature>
<name>A0A4R1FVP1_9NOCA</name>
<gene>
    <name evidence="2" type="ORF">DFR71_0433</name>
</gene>
<evidence type="ECO:0000313" key="3">
    <source>
        <dbReference type="Proteomes" id="UP000294856"/>
    </source>
</evidence>
<dbReference type="PANTHER" id="PTHR48098">
    <property type="entry name" value="ENTEROCHELIN ESTERASE-RELATED"/>
    <property type="match status" value="1"/>
</dbReference>
<dbReference type="InterPro" id="IPR000801">
    <property type="entry name" value="Esterase-like"/>
</dbReference>
<dbReference type="SUPFAM" id="SSF53474">
    <property type="entry name" value="alpha/beta-Hydrolases"/>
    <property type="match status" value="1"/>
</dbReference>
<keyword evidence="1" id="KW-1133">Transmembrane helix</keyword>
<keyword evidence="2" id="KW-0378">Hydrolase</keyword>
<dbReference type="OrthoDB" id="3723842at2"/>
<feature type="transmembrane region" description="Helical" evidence="1">
    <location>
        <begin position="39"/>
        <end position="58"/>
    </location>
</feature>
<dbReference type="EMBL" id="SMFR01000001">
    <property type="protein sequence ID" value="TCJ99456.1"/>
    <property type="molecule type" value="Genomic_DNA"/>
</dbReference>
<evidence type="ECO:0000256" key="1">
    <source>
        <dbReference type="SAM" id="Phobius"/>
    </source>
</evidence>
<dbReference type="GO" id="GO:0016787">
    <property type="term" value="F:hydrolase activity"/>
    <property type="evidence" value="ECO:0007669"/>
    <property type="project" value="UniProtKB-KW"/>
</dbReference>
<reference evidence="2 3" key="1">
    <citation type="submission" date="2019-03" db="EMBL/GenBank/DDBJ databases">
        <title>Genomic Encyclopedia of Type Strains, Phase IV (KMG-IV): sequencing the most valuable type-strain genomes for metagenomic binning, comparative biology and taxonomic classification.</title>
        <authorList>
            <person name="Goeker M."/>
        </authorList>
    </citation>
    <scope>NUCLEOTIDE SEQUENCE [LARGE SCALE GENOMIC DNA]</scope>
    <source>
        <strain evidence="2 3">DSM 44684</strain>
    </source>
</reference>
<dbReference type="STRING" id="1210063.GCA_001612665_02451"/>
<dbReference type="PANTHER" id="PTHR48098:SF1">
    <property type="entry name" value="DIACYLGLYCEROL ACYLTRANSFERASE_MYCOLYLTRANSFERASE AG85A"/>
    <property type="match status" value="1"/>
</dbReference>